<dbReference type="InterPro" id="IPR052162">
    <property type="entry name" value="Sensor_kinase/Photoreceptor"/>
</dbReference>
<keyword evidence="4" id="KW-0808">Transferase</keyword>
<evidence type="ECO:0000256" key="3">
    <source>
        <dbReference type="ARBA" id="ARBA00022553"/>
    </source>
</evidence>
<dbReference type="EC" id="2.7.13.3" evidence="2"/>
<dbReference type="SMART" id="SM00387">
    <property type="entry name" value="HATPase_c"/>
    <property type="match status" value="1"/>
</dbReference>
<dbReference type="PANTHER" id="PTHR43304">
    <property type="entry name" value="PHYTOCHROME-LIKE PROTEIN CPH1"/>
    <property type="match status" value="1"/>
</dbReference>
<dbReference type="Gene3D" id="3.30.565.10">
    <property type="entry name" value="Histidine kinase-like ATPase, C-terminal domain"/>
    <property type="match status" value="1"/>
</dbReference>
<dbReference type="CDD" id="cd00082">
    <property type="entry name" value="HisKA"/>
    <property type="match status" value="1"/>
</dbReference>
<comment type="catalytic activity">
    <reaction evidence="1">
        <text>ATP + protein L-histidine = ADP + protein N-phospho-L-histidine.</text>
        <dbReference type="EC" id="2.7.13.3"/>
    </reaction>
</comment>
<dbReference type="SUPFAM" id="SSF55874">
    <property type="entry name" value="ATPase domain of HSP90 chaperone/DNA topoisomerase II/histidine kinase"/>
    <property type="match status" value="1"/>
</dbReference>
<accession>A0ABW5M6K9</accession>
<dbReference type="PANTHER" id="PTHR43304:SF1">
    <property type="entry name" value="PAC DOMAIN-CONTAINING PROTEIN"/>
    <property type="match status" value="1"/>
</dbReference>
<dbReference type="RefSeq" id="WP_381522732.1">
    <property type="nucleotide sequence ID" value="NZ_JBHULN010000006.1"/>
</dbReference>
<dbReference type="Gene3D" id="3.30.450.20">
    <property type="entry name" value="PAS domain"/>
    <property type="match status" value="2"/>
</dbReference>
<dbReference type="Pfam" id="PF00512">
    <property type="entry name" value="HisKA"/>
    <property type="match status" value="1"/>
</dbReference>
<keyword evidence="7" id="KW-0067">ATP-binding</keyword>
<evidence type="ECO:0000313" key="8">
    <source>
        <dbReference type="Proteomes" id="UP001597469"/>
    </source>
</evidence>
<gene>
    <name evidence="7" type="ORF">ACFSUS_11755</name>
</gene>
<name>A0ABW5M6K9_9BACT</name>
<dbReference type="InterPro" id="IPR005467">
    <property type="entry name" value="His_kinase_dom"/>
</dbReference>
<dbReference type="InterPro" id="IPR036097">
    <property type="entry name" value="HisK_dim/P_sf"/>
</dbReference>
<dbReference type="PRINTS" id="PR00344">
    <property type="entry name" value="BCTRLSENSOR"/>
</dbReference>
<keyword evidence="3" id="KW-0597">Phosphoprotein</keyword>
<dbReference type="Pfam" id="PF02518">
    <property type="entry name" value="HATPase_c"/>
    <property type="match status" value="1"/>
</dbReference>
<dbReference type="GO" id="GO:0005524">
    <property type="term" value="F:ATP binding"/>
    <property type="evidence" value="ECO:0007669"/>
    <property type="project" value="UniProtKB-KW"/>
</dbReference>
<evidence type="ECO:0000256" key="5">
    <source>
        <dbReference type="ARBA" id="ARBA00022777"/>
    </source>
</evidence>
<evidence type="ECO:0000256" key="2">
    <source>
        <dbReference type="ARBA" id="ARBA00012438"/>
    </source>
</evidence>
<organism evidence="7 8">
    <name type="scientific">Spirosoma soli</name>
    <dbReference type="NCBI Taxonomy" id="1770529"/>
    <lineage>
        <taxon>Bacteria</taxon>
        <taxon>Pseudomonadati</taxon>
        <taxon>Bacteroidota</taxon>
        <taxon>Cytophagia</taxon>
        <taxon>Cytophagales</taxon>
        <taxon>Cytophagaceae</taxon>
        <taxon>Spirosoma</taxon>
    </lineage>
</organism>
<dbReference type="EMBL" id="JBHULN010000006">
    <property type="protein sequence ID" value="MFD2571312.1"/>
    <property type="molecule type" value="Genomic_DNA"/>
</dbReference>
<dbReference type="SUPFAM" id="SSF47384">
    <property type="entry name" value="Homodimeric domain of signal transducing histidine kinase"/>
    <property type="match status" value="1"/>
</dbReference>
<dbReference type="InterPro" id="IPR003594">
    <property type="entry name" value="HATPase_dom"/>
</dbReference>
<evidence type="ECO:0000256" key="4">
    <source>
        <dbReference type="ARBA" id="ARBA00022679"/>
    </source>
</evidence>
<feature type="domain" description="Histidine kinase" evidence="6">
    <location>
        <begin position="286"/>
        <end position="513"/>
    </location>
</feature>
<keyword evidence="7" id="KW-0547">Nucleotide-binding</keyword>
<evidence type="ECO:0000256" key="1">
    <source>
        <dbReference type="ARBA" id="ARBA00000085"/>
    </source>
</evidence>
<keyword evidence="5" id="KW-0418">Kinase</keyword>
<dbReference type="PROSITE" id="PS50109">
    <property type="entry name" value="HIS_KIN"/>
    <property type="match status" value="1"/>
</dbReference>
<protein>
    <recommendedName>
        <fullName evidence="2">histidine kinase</fullName>
        <ecNumber evidence="2">2.7.13.3</ecNumber>
    </recommendedName>
</protein>
<dbReference type="InterPro" id="IPR003661">
    <property type="entry name" value="HisK_dim/P_dom"/>
</dbReference>
<keyword evidence="8" id="KW-1185">Reference proteome</keyword>
<evidence type="ECO:0000259" key="6">
    <source>
        <dbReference type="PROSITE" id="PS50109"/>
    </source>
</evidence>
<dbReference type="InterPro" id="IPR036890">
    <property type="entry name" value="HATPase_C_sf"/>
</dbReference>
<evidence type="ECO:0000313" key="7">
    <source>
        <dbReference type="EMBL" id="MFD2571312.1"/>
    </source>
</evidence>
<dbReference type="InterPro" id="IPR004358">
    <property type="entry name" value="Sig_transdc_His_kin-like_C"/>
</dbReference>
<dbReference type="Proteomes" id="UP001597469">
    <property type="component" value="Unassembled WGS sequence"/>
</dbReference>
<reference evidence="8" key="1">
    <citation type="journal article" date="2019" name="Int. J. Syst. Evol. Microbiol.">
        <title>The Global Catalogue of Microorganisms (GCM) 10K type strain sequencing project: providing services to taxonomists for standard genome sequencing and annotation.</title>
        <authorList>
            <consortium name="The Broad Institute Genomics Platform"/>
            <consortium name="The Broad Institute Genome Sequencing Center for Infectious Disease"/>
            <person name="Wu L."/>
            <person name="Ma J."/>
        </authorList>
    </citation>
    <scope>NUCLEOTIDE SEQUENCE [LARGE SCALE GENOMIC DNA]</scope>
    <source>
        <strain evidence="8">KCTC 42805</strain>
    </source>
</reference>
<dbReference type="Gene3D" id="1.10.287.130">
    <property type="match status" value="1"/>
</dbReference>
<proteinExistence type="predicted"/>
<sequence>MPTLLPSSSLPVAATSILDKLPDGVACYEAIADSSGTIIDFRLTYYNHLFKELVPEHYQLMLGDQMIDGHIEQEDIWQPIIAHYTTVIESGQAVDYLVADPDQSSTVNLRVSSLGNGVIVTAHDVTAQYEQIAAQNQEFTDLLNASLSNTFLYEAMRDADGRIRDFLIKYANKNAQREVMSNFGKETVGNTVLTIYPNSRHSGQFEHCIRVIETGEPIRLELYYPESQLWYDTSITKLGDGCIVAGLNITEHKRSELRMLQQSSHQERMVNELRQSNENLRQFAQVASHDLQEPLRRIQSFSDILQSQFEDNLSDGERDMTRRIQKSAKRMQMLIKDLLMYSQLATQREPLKPVALSNVLEDVLSDLEMAIAEKNATIDVKKLPIILGSASRLHQLFQNLIANALKFQKADRLSIIIIAAQLVSTEELPTDLQSQPTSFWMITVADNGLGFDEKYKDRIFHPFQRLHDPADYSGTGIGLAICQRVAENHGGAIDVTSELGVGSTFKVFLPVYAG</sequence>
<comment type="caution">
    <text evidence="7">The sequence shown here is derived from an EMBL/GenBank/DDBJ whole genome shotgun (WGS) entry which is preliminary data.</text>
</comment>
<dbReference type="SMART" id="SM00388">
    <property type="entry name" value="HisKA"/>
    <property type="match status" value="1"/>
</dbReference>